<dbReference type="Proteomes" id="UP000766595">
    <property type="component" value="Unassembled WGS sequence"/>
</dbReference>
<dbReference type="RefSeq" id="WP_261967137.1">
    <property type="nucleotide sequence ID" value="NZ_JAHHZF010000002.1"/>
</dbReference>
<keyword evidence="3" id="KW-1185">Reference proteome</keyword>
<feature type="region of interest" description="Disordered" evidence="1">
    <location>
        <begin position="88"/>
        <end position="110"/>
    </location>
</feature>
<evidence type="ECO:0000313" key="3">
    <source>
        <dbReference type="Proteomes" id="UP000766595"/>
    </source>
</evidence>
<gene>
    <name evidence="2" type="ORF">KL771_03265</name>
</gene>
<dbReference type="InterPro" id="IPR021270">
    <property type="entry name" value="DUF2849"/>
</dbReference>
<reference evidence="2 3" key="1">
    <citation type="submission" date="2021-06" db="EMBL/GenBank/DDBJ databases">
        <authorList>
            <person name="Grouzdev D.S."/>
            <person name="Koziaeva V."/>
        </authorList>
    </citation>
    <scope>NUCLEOTIDE SEQUENCE [LARGE SCALE GENOMIC DNA]</scope>
    <source>
        <strain evidence="2 3">22</strain>
    </source>
</reference>
<dbReference type="EMBL" id="JAHHZF010000002">
    <property type="protein sequence ID" value="MBT9288452.1"/>
    <property type="molecule type" value="Genomic_DNA"/>
</dbReference>
<accession>A0A947GBA0</accession>
<name>A0A947GBA0_9HYPH</name>
<evidence type="ECO:0000256" key="1">
    <source>
        <dbReference type="SAM" id="MobiDB-lite"/>
    </source>
</evidence>
<proteinExistence type="predicted"/>
<protein>
    <submittedName>
        <fullName evidence="2">DUF2849 domain-containing protein</fullName>
    </submittedName>
</protein>
<evidence type="ECO:0000313" key="2">
    <source>
        <dbReference type="EMBL" id="MBT9288452.1"/>
    </source>
</evidence>
<dbReference type="AlphaFoldDB" id="A0A947GBA0"/>
<dbReference type="Pfam" id="PF11011">
    <property type="entry name" value="DUF2849"/>
    <property type="match status" value="1"/>
</dbReference>
<comment type="caution">
    <text evidence="2">The sequence shown here is derived from an EMBL/GenBank/DDBJ whole genome shotgun (WGS) entry which is preliminary data.</text>
</comment>
<organism evidence="2 3">
    <name type="scientific">Prosthecodimorpha staleyi</name>
    <dbReference type="NCBI Taxonomy" id="2840188"/>
    <lineage>
        <taxon>Bacteria</taxon>
        <taxon>Pseudomonadati</taxon>
        <taxon>Pseudomonadota</taxon>
        <taxon>Alphaproteobacteria</taxon>
        <taxon>Hyphomicrobiales</taxon>
        <taxon>Ancalomicrobiaceae</taxon>
        <taxon>Prosthecodimorpha</taxon>
    </lineage>
</organism>
<sequence length="110" mass="11607">MPSQVITANRLTDGRVVWLTGDLAWVEDVNRAAVADDKAFVEAALAKSNPAVSELNVVEPYAVEVEVTAGGIVPKSLRERIRAAGPTVAGAFADERPATPKANDNQPKIA</sequence>